<feature type="transmembrane region" description="Helical" evidence="1">
    <location>
        <begin position="44"/>
        <end position="65"/>
    </location>
</feature>
<comment type="caution">
    <text evidence="2">The sequence shown here is derived from an EMBL/GenBank/DDBJ whole genome shotgun (WGS) entry which is preliminary data.</text>
</comment>
<feature type="transmembrane region" description="Helical" evidence="1">
    <location>
        <begin position="77"/>
        <end position="95"/>
    </location>
</feature>
<keyword evidence="1" id="KW-0812">Transmembrane</keyword>
<reference evidence="2" key="2">
    <citation type="journal article" date="2013" name="Mar. Genomics">
        <title>Expression of sulfatases in Rhodopirellula baltica and the diversity of sulfatases in the genus Rhodopirellula.</title>
        <authorList>
            <person name="Wegner C.E."/>
            <person name="Richter-Heitmann T."/>
            <person name="Klindworth A."/>
            <person name="Klockow C."/>
            <person name="Richter M."/>
            <person name="Achstetter T."/>
            <person name="Glockner F.O."/>
            <person name="Harder J."/>
        </authorList>
    </citation>
    <scope>NUCLEOTIDE SEQUENCE [LARGE SCALE GENOMIC DNA]</scope>
    <source>
        <strain evidence="2">6C</strain>
    </source>
</reference>
<dbReference type="AlphaFoldDB" id="M2B757"/>
<feature type="transmembrane region" description="Helical" evidence="1">
    <location>
        <begin position="115"/>
        <end position="134"/>
    </location>
</feature>
<keyword evidence="1" id="KW-0472">Membrane</keyword>
<keyword evidence="1" id="KW-1133">Transmembrane helix</keyword>
<evidence type="ECO:0000313" key="2">
    <source>
        <dbReference type="EMBL" id="EMB17553.1"/>
    </source>
</evidence>
<evidence type="ECO:0000256" key="1">
    <source>
        <dbReference type="SAM" id="Phobius"/>
    </source>
</evidence>
<dbReference type="EMBL" id="ANMO01000095">
    <property type="protein sequence ID" value="EMB17553.1"/>
    <property type="molecule type" value="Genomic_DNA"/>
</dbReference>
<keyword evidence="3" id="KW-1185">Reference proteome</keyword>
<evidence type="ECO:0000313" key="3">
    <source>
        <dbReference type="Proteomes" id="UP000011529"/>
    </source>
</evidence>
<name>M2B757_9BACT</name>
<gene>
    <name evidence="2" type="ORF">RE6C_01732</name>
</gene>
<sequence length="157" mass="16737">MRLSRLLILSAFGGLASFSLLQIAASHLPSSFIADTVDSLGMLYGAMIFGAGLFAILAAFMNDLWNSPGSRILRTRWIVFLPALIGLVGVLHGYLSMASYYAALPEDIAVPHNTAWATVTVGSLFTIAATAIMFTGRHANQDSSSLTKALLSEKAEQ</sequence>
<protein>
    <submittedName>
        <fullName evidence="2">Putative membrane protein</fullName>
    </submittedName>
</protein>
<organism evidence="2 3">
    <name type="scientific">Rhodopirellula europaea 6C</name>
    <dbReference type="NCBI Taxonomy" id="1263867"/>
    <lineage>
        <taxon>Bacteria</taxon>
        <taxon>Pseudomonadati</taxon>
        <taxon>Planctomycetota</taxon>
        <taxon>Planctomycetia</taxon>
        <taxon>Pirellulales</taxon>
        <taxon>Pirellulaceae</taxon>
        <taxon>Rhodopirellula</taxon>
    </lineage>
</organism>
<proteinExistence type="predicted"/>
<accession>M2B757</accession>
<dbReference type="Proteomes" id="UP000011529">
    <property type="component" value="Unassembled WGS sequence"/>
</dbReference>
<reference evidence="2" key="1">
    <citation type="submission" date="2012-11" db="EMBL/GenBank/DDBJ databases">
        <title>Permanent draft genomes of Rhodopirellula europaea strain SH398 and 6C.</title>
        <authorList>
            <person name="Richter M."/>
            <person name="Richter-Heitmann T."/>
            <person name="Frank C."/>
            <person name="Harder J."/>
            <person name="Glockner F.O."/>
        </authorList>
    </citation>
    <scope>NUCLEOTIDE SEQUENCE</scope>
    <source>
        <strain evidence="2">6C</strain>
    </source>
</reference>